<evidence type="ECO:0000313" key="2">
    <source>
        <dbReference type="EMBL" id="VDP45715.1"/>
    </source>
</evidence>
<protein>
    <submittedName>
        <fullName evidence="4">Vacuolar ATPase assembly integral membrane protein VMA21 homolog</fullName>
    </submittedName>
</protein>
<dbReference type="Proteomes" id="UP000050761">
    <property type="component" value="Unassembled WGS sequence"/>
</dbReference>
<keyword evidence="1" id="KW-0472">Membrane</keyword>
<evidence type="ECO:0000256" key="1">
    <source>
        <dbReference type="SAM" id="Phobius"/>
    </source>
</evidence>
<proteinExistence type="predicted"/>
<keyword evidence="1" id="KW-0812">Transmembrane</keyword>
<keyword evidence="1" id="KW-1133">Transmembrane helix</keyword>
<feature type="transmembrane region" description="Helical" evidence="1">
    <location>
        <begin position="36"/>
        <end position="56"/>
    </location>
</feature>
<evidence type="ECO:0000313" key="3">
    <source>
        <dbReference type="Proteomes" id="UP000050761"/>
    </source>
</evidence>
<accession>A0A183GPB7</accession>
<sequence length="102" mass="11598">VGNSRDGNRTRLGRNKWSFQDQFYTPTHTRSAISNLIRFSAAMFVLPLLTIDYFDLPPDRAMLYAGICGISVVFVIVAAFVYVAYREEQEDEKVKLSAKKSD</sequence>
<dbReference type="OrthoDB" id="5873452at2759"/>
<feature type="transmembrane region" description="Helical" evidence="1">
    <location>
        <begin position="62"/>
        <end position="85"/>
    </location>
</feature>
<reference evidence="4" key="2">
    <citation type="submission" date="2019-09" db="UniProtKB">
        <authorList>
            <consortium name="WormBaseParasite"/>
        </authorList>
    </citation>
    <scope>IDENTIFICATION</scope>
</reference>
<organism evidence="3 4">
    <name type="scientific">Heligmosomoides polygyrus</name>
    <name type="common">Parasitic roundworm</name>
    <dbReference type="NCBI Taxonomy" id="6339"/>
    <lineage>
        <taxon>Eukaryota</taxon>
        <taxon>Metazoa</taxon>
        <taxon>Ecdysozoa</taxon>
        <taxon>Nematoda</taxon>
        <taxon>Chromadorea</taxon>
        <taxon>Rhabditida</taxon>
        <taxon>Rhabditina</taxon>
        <taxon>Rhabditomorpha</taxon>
        <taxon>Strongyloidea</taxon>
        <taxon>Heligmosomidae</taxon>
        <taxon>Heligmosomoides</taxon>
    </lineage>
</organism>
<dbReference type="AlphaFoldDB" id="A0A183GPB7"/>
<gene>
    <name evidence="2" type="ORF">HPBE_LOCUS24536</name>
</gene>
<dbReference type="WBParaSite" id="HPBE_0002453701-mRNA-1">
    <property type="protein sequence ID" value="HPBE_0002453701-mRNA-1"/>
    <property type="gene ID" value="HPBE_0002453701"/>
</dbReference>
<evidence type="ECO:0000313" key="4">
    <source>
        <dbReference type="WBParaSite" id="HPBE_0002453701-mRNA-1"/>
    </source>
</evidence>
<name>A0A183GPB7_HELPZ</name>
<reference evidence="2 3" key="1">
    <citation type="submission" date="2018-11" db="EMBL/GenBank/DDBJ databases">
        <authorList>
            <consortium name="Pathogen Informatics"/>
        </authorList>
    </citation>
    <scope>NUCLEOTIDE SEQUENCE [LARGE SCALE GENOMIC DNA]</scope>
</reference>
<accession>A0A3P8EPD0</accession>
<dbReference type="EMBL" id="UZAH01036480">
    <property type="protein sequence ID" value="VDP45715.1"/>
    <property type="molecule type" value="Genomic_DNA"/>
</dbReference>
<keyword evidence="3" id="KW-1185">Reference proteome</keyword>